<reference evidence="4" key="2">
    <citation type="submission" date="2022-03" db="EMBL/GenBank/DDBJ databases">
        <title>Draft title - Genomic analysis of global carrot germplasm unveils the trajectory of domestication and the origin of high carotenoid orange carrot.</title>
        <authorList>
            <person name="Iorizzo M."/>
            <person name="Ellison S."/>
            <person name="Senalik D."/>
            <person name="Macko-Podgorni A."/>
            <person name="Grzebelus D."/>
            <person name="Bostan H."/>
            <person name="Rolling W."/>
            <person name="Curaba J."/>
            <person name="Simon P."/>
        </authorList>
    </citation>
    <scope>NUCLEOTIDE SEQUENCE</scope>
    <source>
        <tissue evidence="4">Leaf</tissue>
    </source>
</reference>
<dbReference type="PROSITE" id="PS00674">
    <property type="entry name" value="AAA"/>
    <property type="match status" value="1"/>
</dbReference>
<dbReference type="GO" id="GO:0004176">
    <property type="term" value="F:ATP-dependent peptidase activity"/>
    <property type="evidence" value="ECO:0007669"/>
    <property type="project" value="TreeGrafter"/>
</dbReference>
<reference evidence="3" key="1">
    <citation type="journal article" date="2016" name="Nat. Genet.">
        <title>A high-quality carrot genome assembly provides new insights into carotenoid accumulation and asterid genome evolution.</title>
        <authorList>
            <person name="Iorizzo M."/>
            <person name="Ellison S."/>
            <person name="Senalik D."/>
            <person name="Zeng P."/>
            <person name="Satapoomin P."/>
            <person name="Huang J."/>
            <person name="Bowman M."/>
            <person name="Iovene M."/>
            <person name="Sanseverino W."/>
            <person name="Cavagnaro P."/>
            <person name="Yildiz M."/>
            <person name="Macko-Podgorni A."/>
            <person name="Moranska E."/>
            <person name="Grzebelus E."/>
            <person name="Grzebelus D."/>
            <person name="Ashrafi H."/>
            <person name="Zheng Z."/>
            <person name="Cheng S."/>
            <person name="Spooner D."/>
            <person name="Van Deynze A."/>
            <person name="Simon P."/>
        </authorList>
    </citation>
    <scope>NUCLEOTIDE SEQUENCE [LARGE SCALE GENOMIC DNA]</scope>
    <source>
        <tissue evidence="3">Leaf</tissue>
    </source>
</reference>
<dbReference type="Gene3D" id="1.10.8.60">
    <property type="match status" value="1"/>
</dbReference>
<name>A0A164SS97_DAUCS</name>
<dbReference type="Pfam" id="PF00004">
    <property type="entry name" value="AAA"/>
    <property type="match status" value="1"/>
</dbReference>
<sequence length="83" mass="9404">MSLMVWGGREEKEWEVEIMRDREQTINNQLLKEVDGFSGNSGVIVLAATNRPDVLDSALLRPGRFDRHVTVDRPDVAGRVKIL</sequence>
<gene>
    <name evidence="3" type="ORF">DCAR_023700</name>
    <name evidence="4" type="ORF">DCAR_0727187</name>
</gene>
<accession>A0A164SS97</accession>
<evidence type="ECO:0000313" key="3">
    <source>
        <dbReference type="EMBL" id="KZM86566.1"/>
    </source>
</evidence>
<evidence type="ECO:0000313" key="4">
    <source>
        <dbReference type="EMBL" id="WOH07754.1"/>
    </source>
</evidence>
<proteinExistence type="inferred from homology"/>
<dbReference type="AlphaFoldDB" id="A0A164SS97"/>
<dbReference type="OMA" id="GREEKEW"/>
<dbReference type="Proteomes" id="UP000077755">
    <property type="component" value="Chromosome 7"/>
</dbReference>
<dbReference type="STRING" id="79200.A0A164SS97"/>
<dbReference type="PANTHER" id="PTHR23076:SF113">
    <property type="entry name" value="ATP-DEPENDENT ZINC METALLOPROTEASE FTSH 1, CHLOROPLASTIC-RELATED"/>
    <property type="match status" value="1"/>
</dbReference>
<evidence type="ECO:0000313" key="5">
    <source>
        <dbReference type="Proteomes" id="UP000077755"/>
    </source>
</evidence>
<dbReference type="GO" id="GO:0016887">
    <property type="term" value="F:ATP hydrolysis activity"/>
    <property type="evidence" value="ECO:0007669"/>
    <property type="project" value="InterPro"/>
</dbReference>
<evidence type="ECO:0000256" key="1">
    <source>
        <dbReference type="RuleBase" id="RU003651"/>
    </source>
</evidence>
<dbReference type="GO" id="GO:0009535">
    <property type="term" value="C:chloroplast thylakoid membrane"/>
    <property type="evidence" value="ECO:0007669"/>
    <property type="project" value="TreeGrafter"/>
</dbReference>
<feature type="domain" description="ATPase AAA-type core" evidence="2">
    <location>
        <begin position="21"/>
        <end position="72"/>
    </location>
</feature>
<keyword evidence="5" id="KW-1185">Reference proteome</keyword>
<evidence type="ECO:0000259" key="2">
    <source>
        <dbReference type="Pfam" id="PF00004"/>
    </source>
</evidence>
<dbReference type="Gramene" id="KZM86566">
    <property type="protein sequence ID" value="KZM86566"/>
    <property type="gene ID" value="DCAR_023700"/>
</dbReference>
<dbReference type="SUPFAM" id="SSF52540">
    <property type="entry name" value="P-loop containing nucleoside triphosphate hydrolases"/>
    <property type="match status" value="1"/>
</dbReference>
<comment type="similarity">
    <text evidence="1">Belongs to the AAA ATPase family.</text>
</comment>
<protein>
    <recommendedName>
        <fullName evidence="2">ATPase AAA-type core domain-containing protein</fullName>
    </recommendedName>
</protein>
<dbReference type="InterPro" id="IPR003959">
    <property type="entry name" value="ATPase_AAA_core"/>
</dbReference>
<dbReference type="PANTHER" id="PTHR23076">
    <property type="entry name" value="METALLOPROTEASE M41 FTSH"/>
    <property type="match status" value="1"/>
</dbReference>
<keyword evidence="1" id="KW-0067">ATP-binding</keyword>
<keyword evidence="1" id="KW-0547">Nucleotide-binding</keyword>
<dbReference type="Gene3D" id="3.40.50.300">
    <property type="entry name" value="P-loop containing nucleotide triphosphate hydrolases"/>
    <property type="match status" value="1"/>
</dbReference>
<dbReference type="InterPro" id="IPR003960">
    <property type="entry name" value="ATPase_AAA_CS"/>
</dbReference>
<organism evidence="3">
    <name type="scientific">Daucus carota subsp. sativus</name>
    <name type="common">Carrot</name>
    <dbReference type="NCBI Taxonomy" id="79200"/>
    <lineage>
        <taxon>Eukaryota</taxon>
        <taxon>Viridiplantae</taxon>
        <taxon>Streptophyta</taxon>
        <taxon>Embryophyta</taxon>
        <taxon>Tracheophyta</taxon>
        <taxon>Spermatophyta</taxon>
        <taxon>Magnoliopsida</taxon>
        <taxon>eudicotyledons</taxon>
        <taxon>Gunneridae</taxon>
        <taxon>Pentapetalae</taxon>
        <taxon>asterids</taxon>
        <taxon>campanulids</taxon>
        <taxon>Apiales</taxon>
        <taxon>Apiaceae</taxon>
        <taxon>Apioideae</taxon>
        <taxon>Scandiceae</taxon>
        <taxon>Daucinae</taxon>
        <taxon>Daucus</taxon>
        <taxon>Daucus sect. Daucus</taxon>
    </lineage>
</organism>
<dbReference type="EMBL" id="CP093349">
    <property type="protein sequence ID" value="WOH07754.1"/>
    <property type="molecule type" value="Genomic_DNA"/>
</dbReference>
<dbReference type="InterPro" id="IPR027417">
    <property type="entry name" value="P-loop_NTPase"/>
</dbReference>
<dbReference type="EMBL" id="LNRQ01000007">
    <property type="protein sequence ID" value="KZM86566.1"/>
    <property type="molecule type" value="Genomic_DNA"/>
</dbReference>
<dbReference type="GO" id="GO:0006508">
    <property type="term" value="P:proteolysis"/>
    <property type="evidence" value="ECO:0007669"/>
    <property type="project" value="TreeGrafter"/>
</dbReference>
<dbReference type="GO" id="GO:0005524">
    <property type="term" value="F:ATP binding"/>
    <property type="evidence" value="ECO:0007669"/>
    <property type="project" value="UniProtKB-KW"/>
</dbReference>